<evidence type="ECO:0000313" key="1">
    <source>
        <dbReference type="Proteomes" id="UP000887540"/>
    </source>
</evidence>
<proteinExistence type="predicted"/>
<organism evidence="1 2">
    <name type="scientific">Acrobeloides nanus</name>
    <dbReference type="NCBI Taxonomy" id="290746"/>
    <lineage>
        <taxon>Eukaryota</taxon>
        <taxon>Metazoa</taxon>
        <taxon>Ecdysozoa</taxon>
        <taxon>Nematoda</taxon>
        <taxon>Chromadorea</taxon>
        <taxon>Rhabditida</taxon>
        <taxon>Tylenchina</taxon>
        <taxon>Cephalobomorpha</taxon>
        <taxon>Cephaloboidea</taxon>
        <taxon>Cephalobidae</taxon>
        <taxon>Acrobeloides</taxon>
    </lineage>
</organism>
<reference evidence="2" key="1">
    <citation type="submission" date="2022-11" db="UniProtKB">
        <authorList>
            <consortium name="WormBaseParasite"/>
        </authorList>
    </citation>
    <scope>IDENTIFICATION</scope>
</reference>
<protein>
    <submittedName>
        <fullName evidence="2">Uncharacterized protein</fullName>
    </submittedName>
</protein>
<name>A0A914DPA9_9BILA</name>
<evidence type="ECO:0000313" key="2">
    <source>
        <dbReference type="WBParaSite" id="ACRNAN_scaffold33496.g19798.t1"/>
    </source>
</evidence>
<dbReference type="AlphaFoldDB" id="A0A914DPA9"/>
<dbReference type="WBParaSite" id="ACRNAN_scaffold33496.g19798.t1">
    <property type="protein sequence ID" value="ACRNAN_scaffold33496.g19798.t1"/>
    <property type="gene ID" value="ACRNAN_scaffold33496.g19798"/>
</dbReference>
<sequence length="86" mass="9688">MDLALNIRTGPLASDLSTFKSIVATKLELARTKVIEAVREAQAVQKRQYDQDEKKTNTRLEILFCYLKILSGTPTNCDVHGLDHLE</sequence>
<accession>A0A914DPA9</accession>
<keyword evidence="1" id="KW-1185">Reference proteome</keyword>
<dbReference type="Proteomes" id="UP000887540">
    <property type="component" value="Unplaced"/>
</dbReference>